<dbReference type="InterPro" id="IPR018490">
    <property type="entry name" value="cNMP-bd_dom_sf"/>
</dbReference>
<dbReference type="KEGG" id="dvv:114329268"/>
<dbReference type="PANTHER" id="PTHR23011:SF41">
    <property type="entry name" value="CYCLIC NUCLEOTIDE-BINDING DOMAIN-CONTAINING PROTEIN"/>
    <property type="match status" value="1"/>
</dbReference>
<feature type="domain" description="Cyclic nucleotide-binding" evidence="1">
    <location>
        <begin position="141"/>
        <end position="266"/>
    </location>
</feature>
<dbReference type="Gene3D" id="2.60.120.10">
    <property type="entry name" value="Jelly Rolls"/>
    <property type="match status" value="2"/>
</dbReference>
<evidence type="ECO:0000259" key="1">
    <source>
        <dbReference type="PROSITE" id="PS50042"/>
    </source>
</evidence>
<dbReference type="SMART" id="SM00100">
    <property type="entry name" value="cNMP"/>
    <property type="match status" value="1"/>
</dbReference>
<dbReference type="PANTHER" id="PTHR23011">
    <property type="entry name" value="CYCLIC NUCLEOTIDE-BINDING DOMAIN CONTAINING PROTEIN"/>
    <property type="match status" value="1"/>
</dbReference>
<sequence>MSVEWQYLTASVRIQEDKSRTIGIKDVGTQFSKFKMYAASPTPSDLHYDNSPENGYLRRRRALRRFRALVRLVMANLYWIGDPEDLNIGDNVKRNIRLLMRRKRIQSVLTIKEKSILNKPKEMRTEEEKKILVKCISGLRCFRKYPPEVKEKLAAVTYFQYFGPGRIIIKQDHLPEAMYFVLIGECTVLKTRYDQILKEHVTEDIGTIGPGGMFGEVALLHGTGRLTTIETHTDCEFLKVKKADFEYVLKETVTALWDRLTNVLDRLTYFKNWDQITKRECCIICKTRNFEANETILGDGIGFQQHVYFVIEGACMLVENMKIRVYERGGVKSYRMDTVSQDSTNVTEENISRIIGKYYREDDITPTITPKMSAVTWKLSSASTNVLRKSLPGLNVHKSSLKSRDISNRPSGSSINRQLISKDSIRTFDEILESEEELSIFSTSAKDIVVHPSYNLKTHFIKLCEMLPGSCFNVGETFERRRVISLTHVNCLLIPRYWLFKNNADNTWNMVLGFLNRHIPNTKKAFKWFVREQKFKKYKKKLVEQLLQQKRVCNDNSIHNVPYSIRLKEGFDI</sequence>
<evidence type="ECO:0000313" key="2">
    <source>
        <dbReference type="RefSeq" id="XP_028134110.1"/>
    </source>
</evidence>
<dbReference type="PROSITE" id="PS50042">
    <property type="entry name" value="CNMP_BINDING_3"/>
    <property type="match status" value="1"/>
</dbReference>
<dbReference type="RefSeq" id="XP_028134110.1">
    <property type="nucleotide sequence ID" value="XM_028278309.1"/>
</dbReference>
<proteinExistence type="predicted"/>
<dbReference type="CDD" id="cd00038">
    <property type="entry name" value="CAP_ED"/>
    <property type="match status" value="1"/>
</dbReference>
<gene>
    <name evidence="2" type="primary">LOC114329268</name>
</gene>
<dbReference type="InterPro" id="IPR000595">
    <property type="entry name" value="cNMP-bd_dom"/>
</dbReference>
<name>A0A6P7FM17_DIAVI</name>
<accession>A0A6P7FM17</accession>
<dbReference type="InterPro" id="IPR014710">
    <property type="entry name" value="RmlC-like_jellyroll"/>
</dbReference>
<dbReference type="InParanoid" id="A0A6P7FM17"/>
<dbReference type="AlphaFoldDB" id="A0A6P7FM17"/>
<protein>
    <submittedName>
        <fullName evidence="2">Uncharacterized protein LOC114329268</fullName>
    </submittedName>
</protein>
<dbReference type="OrthoDB" id="166212at2759"/>
<reference evidence="2" key="1">
    <citation type="submission" date="2025-08" db="UniProtKB">
        <authorList>
            <consortium name="RefSeq"/>
        </authorList>
    </citation>
    <scope>IDENTIFICATION</scope>
    <source>
        <tissue evidence="2">Whole insect</tissue>
    </source>
</reference>
<dbReference type="SUPFAM" id="SSF51206">
    <property type="entry name" value="cAMP-binding domain-like"/>
    <property type="match status" value="2"/>
</dbReference>
<dbReference type="Pfam" id="PF00027">
    <property type="entry name" value="cNMP_binding"/>
    <property type="match status" value="1"/>
</dbReference>
<organism evidence="2">
    <name type="scientific">Diabrotica virgifera virgifera</name>
    <name type="common">western corn rootworm</name>
    <dbReference type="NCBI Taxonomy" id="50390"/>
    <lineage>
        <taxon>Eukaryota</taxon>
        <taxon>Metazoa</taxon>
        <taxon>Ecdysozoa</taxon>
        <taxon>Arthropoda</taxon>
        <taxon>Hexapoda</taxon>
        <taxon>Insecta</taxon>
        <taxon>Pterygota</taxon>
        <taxon>Neoptera</taxon>
        <taxon>Endopterygota</taxon>
        <taxon>Coleoptera</taxon>
        <taxon>Polyphaga</taxon>
        <taxon>Cucujiformia</taxon>
        <taxon>Chrysomeloidea</taxon>
        <taxon>Chrysomelidae</taxon>
        <taxon>Galerucinae</taxon>
        <taxon>Diabroticina</taxon>
        <taxon>Diabroticites</taxon>
        <taxon>Diabrotica</taxon>
    </lineage>
</organism>